<evidence type="ECO:0000313" key="4">
    <source>
        <dbReference type="Proteomes" id="UP000075920"/>
    </source>
</evidence>
<dbReference type="PANTHER" id="PTHR21860">
    <property type="entry name" value="TRANSCRIPTION INITIATION FACTOR IIIC TFIIIC , POLYPEPTIDE 6-RELATED"/>
    <property type="match status" value="1"/>
</dbReference>
<feature type="region of interest" description="Disordered" evidence="1">
    <location>
        <begin position="138"/>
        <end position="164"/>
    </location>
</feature>
<dbReference type="STRING" id="112268.A0A182VQV8"/>
<organism evidence="3 4">
    <name type="scientific">Anopheles minimus</name>
    <dbReference type="NCBI Taxonomy" id="112268"/>
    <lineage>
        <taxon>Eukaryota</taxon>
        <taxon>Metazoa</taxon>
        <taxon>Ecdysozoa</taxon>
        <taxon>Arthropoda</taxon>
        <taxon>Hexapoda</taxon>
        <taxon>Insecta</taxon>
        <taxon>Pterygota</taxon>
        <taxon>Neoptera</taxon>
        <taxon>Endopterygota</taxon>
        <taxon>Diptera</taxon>
        <taxon>Nematocera</taxon>
        <taxon>Culicoidea</taxon>
        <taxon>Culicidae</taxon>
        <taxon>Anophelinae</taxon>
        <taxon>Anopheles</taxon>
    </lineage>
</organism>
<keyword evidence="4" id="KW-1185">Reference proteome</keyword>
<reference evidence="4" key="1">
    <citation type="submission" date="2013-03" db="EMBL/GenBank/DDBJ databases">
        <title>The Genome Sequence of Anopheles minimus MINIMUS1.</title>
        <authorList>
            <consortium name="The Broad Institute Genomics Platform"/>
            <person name="Neafsey D.E."/>
            <person name="Walton C."/>
            <person name="Walker B."/>
            <person name="Young S.K."/>
            <person name="Zeng Q."/>
            <person name="Gargeya S."/>
            <person name="Fitzgerald M."/>
            <person name="Haas B."/>
            <person name="Abouelleil A."/>
            <person name="Allen A.W."/>
            <person name="Alvarado L."/>
            <person name="Arachchi H.M."/>
            <person name="Berlin A.M."/>
            <person name="Chapman S.B."/>
            <person name="Gainer-Dewar J."/>
            <person name="Goldberg J."/>
            <person name="Griggs A."/>
            <person name="Gujja S."/>
            <person name="Hansen M."/>
            <person name="Howarth C."/>
            <person name="Imamovic A."/>
            <person name="Ireland A."/>
            <person name="Larimer J."/>
            <person name="McCowan C."/>
            <person name="Murphy C."/>
            <person name="Pearson M."/>
            <person name="Poon T.W."/>
            <person name="Priest M."/>
            <person name="Roberts A."/>
            <person name="Saif S."/>
            <person name="Shea T."/>
            <person name="Sisk P."/>
            <person name="Sykes S."/>
            <person name="Wortman J."/>
            <person name="Nusbaum C."/>
            <person name="Birren B."/>
        </authorList>
    </citation>
    <scope>NUCLEOTIDE SEQUENCE [LARGE SCALE GENOMIC DNA]</scope>
    <source>
        <strain evidence="4">MINIMUS1</strain>
    </source>
</reference>
<dbReference type="GO" id="GO:0006383">
    <property type="term" value="P:transcription by RNA polymerase III"/>
    <property type="evidence" value="ECO:0007669"/>
    <property type="project" value="InterPro"/>
</dbReference>
<dbReference type="PANTHER" id="PTHR21860:SF2">
    <property type="entry name" value="GENERAL TRANSCRIPTION FACTOR 3C POLYPEPTIDE 6"/>
    <property type="match status" value="1"/>
</dbReference>
<protein>
    <recommendedName>
        <fullName evidence="2">Transcription factor TFIIIC triple barrel domain-containing protein</fullName>
    </recommendedName>
</protein>
<dbReference type="AlphaFoldDB" id="A0A182VQV8"/>
<dbReference type="EnsemblMetazoa" id="AMIN000440-RA">
    <property type="protein sequence ID" value="AMIN000440-PA"/>
    <property type="gene ID" value="AMIN000440"/>
</dbReference>
<proteinExistence type="predicted"/>
<dbReference type="Proteomes" id="UP000075920">
    <property type="component" value="Unassembled WGS sequence"/>
</dbReference>
<evidence type="ECO:0000256" key="1">
    <source>
        <dbReference type="SAM" id="MobiDB-lite"/>
    </source>
</evidence>
<dbReference type="InterPro" id="IPR042771">
    <property type="entry name" value="GTF3C6-like"/>
</dbReference>
<dbReference type="InterPro" id="IPR019481">
    <property type="entry name" value="TFIIIC_triple_barrel"/>
</dbReference>
<name>A0A182VQV8_9DIPT</name>
<dbReference type="VEuPathDB" id="VectorBase:AMIN000440"/>
<feature type="domain" description="Transcription factor TFIIIC triple barrel" evidence="2">
    <location>
        <begin position="40"/>
        <end position="134"/>
    </location>
</feature>
<evidence type="ECO:0000259" key="2">
    <source>
        <dbReference type="Pfam" id="PF10419"/>
    </source>
</evidence>
<reference evidence="3" key="2">
    <citation type="submission" date="2020-05" db="UniProtKB">
        <authorList>
            <consortium name="EnsemblMetazoa"/>
        </authorList>
    </citation>
    <scope>IDENTIFICATION</scope>
    <source>
        <strain evidence="3">MINIMUS1</strain>
    </source>
</reference>
<evidence type="ECO:0000313" key="3">
    <source>
        <dbReference type="EnsemblMetazoa" id="AMIN000440-PA"/>
    </source>
</evidence>
<sequence length="217" mass="24514">MSKLQRNATRSILDEIKMEVESHTQSSGPSHIGKDDDLYEEEITVFADFDICLDVDDPNLHIKVIGIETENPIIQVNDEVYRGTADLAFGTNVFFEKDPKATANLDPVFENNIKDLYQYVGSTDKVLRMKRIFLNAKDQRKQEQPGAGNAESERDSSEEETPQEVATNNCEVNMTYEDALNLHLPEGAVPCRQIAEHANGEALMQNRRIKGEPMQQE</sequence>
<accession>A0A182VQV8</accession>
<dbReference type="GO" id="GO:0000127">
    <property type="term" value="C:transcription factor TFIIIC complex"/>
    <property type="evidence" value="ECO:0007669"/>
    <property type="project" value="TreeGrafter"/>
</dbReference>
<dbReference type="Pfam" id="PF10419">
    <property type="entry name" value="TFIIIC_sub6"/>
    <property type="match status" value="1"/>
</dbReference>
<dbReference type="Gene3D" id="2.60.40.4370">
    <property type="match status" value="1"/>
</dbReference>